<evidence type="ECO:0000313" key="2">
    <source>
        <dbReference type="EMBL" id="POH37694.1"/>
    </source>
</evidence>
<organism evidence="2">
    <name type="scientific">Companilactobacillus formosensis</name>
    <dbReference type="NCBI Taxonomy" id="1617889"/>
    <lineage>
        <taxon>Bacteria</taxon>
        <taxon>Bacillati</taxon>
        <taxon>Bacillota</taxon>
        <taxon>Bacilli</taxon>
        <taxon>Lactobacillales</taxon>
        <taxon>Lactobacillaceae</taxon>
        <taxon>Companilactobacillus</taxon>
    </lineage>
</organism>
<reference evidence="2" key="1">
    <citation type="submission" date="2018-01" db="EMBL/GenBank/DDBJ databases">
        <title>Genome sequnecing of Lactobacillus formosensis KACC 18721.</title>
        <authorList>
            <person name="Kim S.-J."/>
            <person name="Heo J."/>
        </authorList>
    </citation>
    <scope>NUCLEOTIDE SEQUENCE</scope>
    <source>
        <strain evidence="2">KACC 18721</strain>
    </source>
</reference>
<accession>A0A2P4R8W9</accession>
<dbReference type="AlphaFoldDB" id="A0A2P4R8W9"/>
<proteinExistence type="predicted"/>
<comment type="caution">
    <text evidence="2">The sequence shown here is derived from an EMBL/GenBank/DDBJ whole genome shotgun (WGS) entry which is preliminary data.</text>
</comment>
<keyword evidence="1" id="KW-0472">Membrane</keyword>
<gene>
    <name evidence="2" type="ORF">C2R26_01725</name>
</gene>
<keyword evidence="1" id="KW-1133">Transmembrane helix</keyword>
<feature type="transmembrane region" description="Helical" evidence="1">
    <location>
        <begin position="24"/>
        <end position="41"/>
    </location>
</feature>
<keyword evidence="1" id="KW-0812">Transmembrane</keyword>
<protein>
    <submittedName>
        <fullName evidence="2">Uncharacterized protein</fullName>
    </submittedName>
</protein>
<dbReference type="EMBL" id="PPWZ01000010">
    <property type="protein sequence ID" value="POH37694.1"/>
    <property type="molecule type" value="Genomic_DNA"/>
</dbReference>
<evidence type="ECO:0000256" key="1">
    <source>
        <dbReference type="SAM" id="Phobius"/>
    </source>
</evidence>
<name>A0A2P4R8W9_9LACO</name>
<sequence length="180" mass="20558">MLISLLVALLPGLAFTEVLNLGAGIAIGFGFFLVIFLFYYYPNIPLEFSYWEVDQNAIKYVDTDDKKNRLLSMLLPPSNHLTTIKKEDIREVALSGNIHKDFNAPMAIPYTASLGIFYGGIAMVHNPDYVQITLKNGNKINLSVRRDYTYSRQETIKKLNHFFDDLTDYQIQIDLPRTSL</sequence>